<comment type="caution">
    <text evidence="3">The sequence shown here is derived from an EMBL/GenBank/DDBJ whole genome shotgun (WGS) entry which is preliminary data.</text>
</comment>
<keyword evidence="1" id="KW-0694">RNA-binding</keyword>
<dbReference type="InterPro" id="IPR035979">
    <property type="entry name" value="RBD_domain_sf"/>
</dbReference>
<feature type="region of interest" description="Disordered" evidence="2">
    <location>
        <begin position="35"/>
        <end position="59"/>
    </location>
</feature>
<evidence type="ECO:0000313" key="4">
    <source>
        <dbReference type="Proteomes" id="UP000652761"/>
    </source>
</evidence>
<dbReference type="OrthoDB" id="1049195at2759"/>
<evidence type="ECO:0000313" key="3">
    <source>
        <dbReference type="EMBL" id="MQM11455.1"/>
    </source>
</evidence>
<organism evidence="3 4">
    <name type="scientific">Colocasia esculenta</name>
    <name type="common">Wild taro</name>
    <name type="synonym">Arum esculentum</name>
    <dbReference type="NCBI Taxonomy" id="4460"/>
    <lineage>
        <taxon>Eukaryota</taxon>
        <taxon>Viridiplantae</taxon>
        <taxon>Streptophyta</taxon>
        <taxon>Embryophyta</taxon>
        <taxon>Tracheophyta</taxon>
        <taxon>Spermatophyta</taxon>
        <taxon>Magnoliopsida</taxon>
        <taxon>Liliopsida</taxon>
        <taxon>Araceae</taxon>
        <taxon>Aroideae</taxon>
        <taxon>Colocasieae</taxon>
        <taxon>Colocasia</taxon>
    </lineage>
</organism>
<protein>
    <submittedName>
        <fullName evidence="3">Uncharacterized protein</fullName>
    </submittedName>
</protein>
<name>A0A843X2J9_COLES</name>
<feature type="compositionally biased region" description="Basic and acidic residues" evidence="2">
    <location>
        <begin position="35"/>
        <end position="45"/>
    </location>
</feature>
<dbReference type="SUPFAM" id="SSF54928">
    <property type="entry name" value="RNA-binding domain, RBD"/>
    <property type="match status" value="1"/>
</dbReference>
<dbReference type="InterPro" id="IPR051229">
    <property type="entry name" value="ALYREF_mRNA_export"/>
</dbReference>
<keyword evidence="4" id="KW-1185">Reference proteome</keyword>
<proteinExistence type="predicted"/>
<dbReference type="GO" id="GO:0003729">
    <property type="term" value="F:mRNA binding"/>
    <property type="evidence" value="ECO:0007669"/>
    <property type="project" value="TreeGrafter"/>
</dbReference>
<dbReference type="Gene3D" id="3.30.70.330">
    <property type="match status" value="1"/>
</dbReference>
<dbReference type="EMBL" id="NMUH01004982">
    <property type="protein sequence ID" value="MQM11455.1"/>
    <property type="molecule type" value="Genomic_DNA"/>
</dbReference>
<evidence type="ECO:0000256" key="1">
    <source>
        <dbReference type="ARBA" id="ARBA00022884"/>
    </source>
</evidence>
<dbReference type="PANTHER" id="PTHR19965">
    <property type="entry name" value="RNA AND EXPORT FACTOR BINDING PROTEIN"/>
    <property type="match status" value="1"/>
</dbReference>
<dbReference type="InterPro" id="IPR012677">
    <property type="entry name" value="Nucleotide-bd_a/b_plait_sf"/>
</dbReference>
<dbReference type="PANTHER" id="PTHR19965:SF33">
    <property type="entry name" value="THO COMPLEX SUBUNIT 4D"/>
    <property type="match status" value="1"/>
</dbReference>
<reference evidence="3" key="1">
    <citation type="submission" date="2017-07" db="EMBL/GenBank/DDBJ databases">
        <title>Taro Niue Genome Assembly and Annotation.</title>
        <authorList>
            <person name="Atibalentja N."/>
            <person name="Keating K."/>
            <person name="Fields C.J."/>
        </authorList>
    </citation>
    <scope>NUCLEOTIDE SEQUENCE</scope>
    <source>
        <strain evidence="3">Niue_2</strain>
        <tissue evidence="3">Leaf</tissue>
    </source>
</reference>
<dbReference type="GO" id="GO:0006406">
    <property type="term" value="P:mRNA export from nucleus"/>
    <property type="evidence" value="ECO:0007669"/>
    <property type="project" value="TreeGrafter"/>
</dbReference>
<dbReference type="GO" id="GO:0005634">
    <property type="term" value="C:nucleus"/>
    <property type="evidence" value="ECO:0007669"/>
    <property type="project" value="TreeGrafter"/>
</dbReference>
<evidence type="ECO:0000256" key="2">
    <source>
        <dbReference type="SAM" id="MobiDB-lite"/>
    </source>
</evidence>
<accession>A0A843X2J9</accession>
<gene>
    <name evidence="3" type="ORF">Taro_044360</name>
</gene>
<dbReference type="Proteomes" id="UP000652761">
    <property type="component" value="Unassembled WGS sequence"/>
</dbReference>
<sequence>MLLVASRCPYSLHHHRLITVSYMTTSLDMSLEDRIKNRNSSERGRGRGRGRGWVRGRGGTSRGRAIGMLHQGSLRVNTRPSAYKTAKASLKSLIRAKDMIWRHDLFHDSMVAAGLTGVESGTKLYVSNLDYGVSNEDIKEQEIRPVFGDDLLPHVSQFQSMEGKIGGIGPESADPGSDRSMRIRVIESASPICSPLWQQHLMGALVVTDSQQHDWLQLLDLWSLGSAEVIFVRRSDALAALKRYNNVQLDGKAMKIEIIGSDIGLPVSARVQVGVNGRGRRTLS</sequence>
<dbReference type="AlphaFoldDB" id="A0A843X2J9"/>